<evidence type="ECO:0000313" key="1">
    <source>
        <dbReference type="EMBL" id="KAA9007999.1"/>
    </source>
</evidence>
<dbReference type="GO" id="GO:0015035">
    <property type="term" value="F:protein-disulfide reductase activity"/>
    <property type="evidence" value="ECO:0007669"/>
    <property type="project" value="InterPro"/>
</dbReference>
<keyword evidence="2" id="KW-1185">Reference proteome</keyword>
<dbReference type="RefSeq" id="WP_150445282.1">
    <property type="nucleotide sequence ID" value="NZ_VYQE01000003.1"/>
</dbReference>
<dbReference type="InterPro" id="IPR007263">
    <property type="entry name" value="DCC1-like"/>
</dbReference>
<evidence type="ECO:0000313" key="2">
    <source>
        <dbReference type="Proteomes" id="UP000326554"/>
    </source>
</evidence>
<organism evidence="1 2">
    <name type="scientific">Histidinibacterium aquaticum</name>
    <dbReference type="NCBI Taxonomy" id="2613962"/>
    <lineage>
        <taxon>Bacteria</taxon>
        <taxon>Pseudomonadati</taxon>
        <taxon>Pseudomonadota</taxon>
        <taxon>Alphaproteobacteria</taxon>
        <taxon>Rhodobacterales</taxon>
        <taxon>Paracoccaceae</taxon>
        <taxon>Histidinibacterium</taxon>
    </lineage>
</organism>
<dbReference type="Proteomes" id="UP000326554">
    <property type="component" value="Unassembled WGS sequence"/>
</dbReference>
<dbReference type="AlphaFoldDB" id="A0A5J5GIB8"/>
<comment type="caution">
    <text evidence="1">The sequence shown here is derived from an EMBL/GenBank/DDBJ whole genome shotgun (WGS) entry which is preliminary data.</text>
</comment>
<dbReference type="EMBL" id="VYQE01000003">
    <property type="protein sequence ID" value="KAA9007999.1"/>
    <property type="molecule type" value="Genomic_DNA"/>
</dbReference>
<reference evidence="1 2" key="1">
    <citation type="submission" date="2019-09" db="EMBL/GenBank/DDBJ databases">
        <authorList>
            <person name="Park J.-S."/>
            <person name="Choi H.-J."/>
        </authorList>
    </citation>
    <scope>NUCLEOTIDE SEQUENCE [LARGE SCALE GENOMIC DNA]</scope>
    <source>
        <strain evidence="1 2">176SS1-4</strain>
    </source>
</reference>
<accession>A0A5J5GIB8</accession>
<sequence length="129" mass="14822">MTEDTRVLYNGDCPVCSFEIDRYADYSRRRGLPIRFDDLNGPELAEWGLTDDEAARRLYVLHEGELHGGLDGFLVLWRQMPRMRWLARVAGLPVIRPAASAVYEKVLAPVLYRRHLARRRRAVGGPEAE</sequence>
<protein>
    <submittedName>
        <fullName evidence="1">DUF393 domain-containing protein</fullName>
    </submittedName>
</protein>
<dbReference type="Pfam" id="PF04134">
    <property type="entry name" value="DCC1-like"/>
    <property type="match status" value="1"/>
</dbReference>
<gene>
    <name evidence="1" type="ORF">F3S47_10835</name>
</gene>
<proteinExistence type="predicted"/>
<name>A0A5J5GIB8_9RHOB</name>